<feature type="domain" description="TonB-dependent receptor plug" evidence="8">
    <location>
        <begin position="205"/>
        <end position="308"/>
    </location>
</feature>
<dbReference type="InterPro" id="IPR018247">
    <property type="entry name" value="EF_Hand_1_Ca_BS"/>
</dbReference>
<keyword evidence="9" id="KW-0675">Receptor</keyword>
<dbReference type="InterPro" id="IPR037066">
    <property type="entry name" value="Plug_dom_sf"/>
</dbReference>
<organism evidence="9 10">
    <name type="scientific">Flavivirga spongiicola</name>
    <dbReference type="NCBI Taxonomy" id="421621"/>
    <lineage>
        <taxon>Bacteria</taxon>
        <taxon>Pseudomonadati</taxon>
        <taxon>Bacteroidota</taxon>
        <taxon>Flavobacteriia</taxon>
        <taxon>Flavobacteriales</taxon>
        <taxon>Flavobacteriaceae</taxon>
        <taxon>Flavivirga</taxon>
    </lineage>
</organism>
<evidence type="ECO:0000256" key="6">
    <source>
        <dbReference type="ARBA" id="ARBA00023237"/>
    </source>
</evidence>
<dbReference type="SUPFAM" id="SSF56935">
    <property type="entry name" value="Porins"/>
    <property type="match status" value="1"/>
</dbReference>
<comment type="caution">
    <text evidence="9">The sequence shown here is derived from an EMBL/GenBank/DDBJ whole genome shotgun (WGS) entry which is preliminary data.</text>
</comment>
<dbReference type="Proteomes" id="UP001337305">
    <property type="component" value="Unassembled WGS sequence"/>
</dbReference>
<dbReference type="InterPro" id="IPR023997">
    <property type="entry name" value="TonB-dep_OMP_SusC/RagA_CS"/>
</dbReference>
<name>A0ABU7XWM5_9FLAO</name>
<dbReference type="PROSITE" id="PS52016">
    <property type="entry name" value="TONB_DEPENDENT_REC_3"/>
    <property type="match status" value="1"/>
</dbReference>
<keyword evidence="4 7" id="KW-0812">Transmembrane</keyword>
<evidence type="ECO:0000256" key="2">
    <source>
        <dbReference type="ARBA" id="ARBA00022448"/>
    </source>
</evidence>
<dbReference type="Pfam" id="PF13715">
    <property type="entry name" value="CarbopepD_reg_2"/>
    <property type="match status" value="1"/>
</dbReference>
<dbReference type="InterPro" id="IPR012910">
    <property type="entry name" value="Plug_dom"/>
</dbReference>
<dbReference type="EMBL" id="JAODOP010000004">
    <property type="protein sequence ID" value="MEF3835131.1"/>
    <property type="molecule type" value="Genomic_DNA"/>
</dbReference>
<protein>
    <submittedName>
        <fullName evidence="9">TonB-dependent receptor</fullName>
    </submittedName>
</protein>
<dbReference type="Gene3D" id="2.170.130.10">
    <property type="entry name" value="TonB-dependent receptor, plug domain"/>
    <property type="match status" value="1"/>
</dbReference>
<evidence type="ECO:0000256" key="5">
    <source>
        <dbReference type="ARBA" id="ARBA00023136"/>
    </source>
</evidence>
<accession>A0ABU7XWM5</accession>
<keyword evidence="3 7" id="KW-1134">Transmembrane beta strand</keyword>
<dbReference type="RefSeq" id="WP_303307424.1">
    <property type="nucleotide sequence ID" value="NZ_JAODOP010000004.1"/>
</dbReference>
<evidence type="ECO:0000256" key="4">
    <source>
        <dbReference type="ARBA" id="ARBA00022692"/>
    </source>
</evidence>
<dbReference type="PROSITE" id="PS00018">
    <property type="entry name" value="EF_HAND_1"/>
    <property type="match status" value="1"/>
</dbReference>
<dbReference type="InterPro" id="IPR036942">
    <property type="entry name" value="Beta-barrel_TonB_sf"/>
</dbReference>
<keyword evidence="2 7" id="KW-0813">Transport</keyword>
<comment type="subcellular location">
    <subcellularLocation>
        <location evidence="1 7">Cell outer membrane</location>
        <topology evidence="1 7">Multi-pass membrane protein</topology>
    </subcellularLocation>
</comment>
<dbReference type="NCBIfam" id="TIGR04057">
    <property type="entry name" value="SusC_RagA_signa"/>
    <property type="match status" value="1"/>
</dbReference>
<dbReference type="NCBIfam" id="TIGR04056">
    <property type="entry name" value="OMP_RagA_SusC"/>
    <property type="match status" value="1"/>
</dbReference>
<evidence type="ECO:0000313" key="9">
    <source>
        <dbReference type="EMBL" id="MEF3835131.1"/>
    </source>
</evidence>
<gene>
    <name evidence="9" type="ORF">N1F79_18555</name>
</gene>
<dbReference type="Gene3D" id="2.60.40.1120">
    <property type="entry name" value="Carboxypeptidase-like, regulatory domain"/>
    <property type="match status" value="1"/>
</dbReference>
<dbReference type="Pfam" id="PF07715">
    <property type="entry name" value="Plug"/>
    <property type="match status" value="1"/>
</dbReference>
<dbReference type="InterPro" id="IPR039426">
    <property type="entry name" value="TonB-dep_rcpt-like"/>
</dbReference>
<evidence type="ECO:0000256" key="7">
    <source>
        <dbReference type="PROSITE-ProRule" id="PRU01360"/>
    </source>
</evidence>
<keyword evidence="10" id="KW-1185">Reference proteome</keyword>
<dbReference type="InterPro" id="IPR008969">
    <property type="entry name" value="CarboxyPept-like_regulatory"/>
</dbReference>
<reference evidence="9 10" key="1">
    <citation type="submission" date="2022-09" db="EMBL/GenBank/DDBJ databases">
        <title>Genome sequencing of Flavivirga sp. MEBiC05379.</title>
        <authorList>
            <person name="Oh H.-M."/>
            <person name="Kwon K.K."/>
            <person name="Park M.J."/>
            <person name="Yang S.-H."/>
        </authorList>
    </citation>
    <scope>NUCLEOTIDE SEQUENCE [LARGE SCALE GENOMIC DNA]</scope>
    <source>
        <strain evidence="9 10">MEBiC05379</strain>
    </source>
</reference>
<evidence type="ECO:0000313" key="10">
    <source>
        <dbReference type="Proteomes" id="UP001337305"/>
    </source>
</evidence>
<evidence type="ECO:0000256" key="3">
    <source>
        <dbReference type="ARBA" id="ARBA00022452"/>
    </source>
</evidence>
<evidence type="ECO:0000256" key="1">
    <source>
        <dbReference type="ARBA" id="ARBA00004571"/>
    </source>
</evidence>
<proteinExistence type="inferred from homology"/>
<sequence>MRTFIFLCCATFFALTPNNIVSQNSKIKIEEDKTLTVDEVFDLIMNQTDYIFFYEEGLFKDFPKLSLKKGTIRTNRLLSRSLAKGNLDITVTDNRGIVIKKKSLKIVKKEQENQVSGMITDSNGVPIPGVNILLVGTNKGTQTDFDGKYKISANDGDVLRFTFIGYKSVDITVGPQAVYDFAMQESVSNLEEVVVVGYGTQKRTTVTGAITTINAKELKTVSAPNAAIALQGRVPGLQILSRPGPLAGPRYFQLRGIGSLGVDSSPLVLVDGVPGDINSINPEQIENISILKDAATTAIYGASAAGGIILITTKSGKSGKINVDVKIRHGINDFVNLLEPLTAREQGLLVNESRINAGLSPAWTPQQIEGLGAGTNWIKAVTRSGMVNEANLQISGGNDTSRFLLASNYVKEEGALIGNWVERFNTRLKVDFDLTSWFKLGLNVFGQHQRGRGGANFWSAVEYSSIIPEFLPDGRYGIIDPTIGGGTSGGQSGGVNPVQAALDDKFRGTSNFDPSYNLNTILTAELKFTEFLKFNTIVNYGYNFQYRKSFSPDYKIYDAGGEAGGNLIFERTPENRRASAGFDYAHNWGQQSFFSFNKIFNDVHDVSAIVGFRSSESNQGARITASRRDFANNVVQNVGQGSGVGQSGGGFDYNPTTSFSYFGKIAYSYDNKYSFEGSLSRDGSDRFGPKNKFGLFGGVGASWRISEEDFFKELVGDNISQMKFRANYGVVGNDRIGQFLYYSKININGNAYPFGNPPLAASAGAYQDDDVLPNESVKWETLKSLNIGMDVSFLKNWNLSFDWYDKTTEDLLYRVPVSSTTAFSSQWQNIGKLSNKGIEISLGFNKTFNKDLDISSRVIFSKNKNVVKELFNGRERIDGRQTAIVVGKSVTSIFGLKVLGIYESQAEVDASPHFGNPGPGDFIYEDKDGDGTITQKDYQVLGDAVPKGSFSWTNKIAYKNFDLGVHLTVDYGAQTSQWGEGKFQLSFLNRNNLRYIVGRWRGPGTSTNISRVQAGNFYNVSGSRAPASNFVSDSDFMRIRQIELGYNLPDYVLDKLGVKSLRIYGNTTNPFTFTKLYGWDPESGRSNQRGAESPIYRTINFGINLNF</sequence>
<evidence type="ECO:0000259" key="8">
    <source>
        <dbReference type="Pfam" id="PF07715"/>
    </source>
</evidence>
<keyword evidence="6 7" id="KW-0998">Cell outer membrane</keyword>
<dbReference type="InterPro" id="IPR023996">
    <property type="entry name" value="TonB-dep_OMP_SusC/RagA"/>
</dbReference>
<dbReference type="SUPFAM" id="SSF49464">
    <property type="entry name" value="Carboxypeptidase regulatory domain-like"/>
    <property type="match status" value="1"/>
</dbReference>
<comment type="similarity">
    <text evidence="7">Belongs to the TonB-dependent receptor family.</text>
</comment>
<keyword evidence="5 7" id="KW-0472">Membrane</keyword>
<dbReference type="Gene3D" id="2.40.170.20">
    <property type="entry name" value="TonB-dependent receptor, beta-barrel domain"/>
    <property type="match status" value="1"/>
</dbReference>